<evidence type="ECO:0000256" key="6">
    <source>
        <dbReference type="ARBA" id="ARBA00023136"/>
    </source>
</evidence>
<evidence type="ECO:0000256" key="7">
    <source>
        <dbReference type="SAM" id="Phobius"/>
    </source>
</evidence>
<dbReference type="RefSeq" id="WP_356953690.1">
    <property type="nucleotide sequence ID" value="NZ_JBEYBD010000001.1"/>
</dbReference>
<feature type="transmembrane region" description="Helical" evidence="7">
    <location>
        <begin position="159"/>
        <end position="178"/>
    </location>
</feature>
<dbReference type="Gene3D" id="1.20.1720.10">
    <property type="entry name" value="Multidrug resistance protein D"/>
    <property type="match status" value="1"/>
</dbReference>
<accession>A0ABV2WLC5</accession>
<protein>
    <submittedName>
        <fullName evidence="9">MFS transporter</fullName>
    </submittedName>
</protein>
<keyword evidence="10" id="KW-1185">Reference proteome</keyword>
<sequence>MHRKWWTLVVVCAATFMLLLDVTIVVVALPDIQQSLSAGFSALQWVTDAYALALAALLLTSGSLADRFGRRRVFGTGLVVFTLGSLLCGLATGPLVLIVSRALQGVGGAMLFATSLALLAATYHGRDRGTAFGAWGAITGVSTALGPILGGLITTSIGWRGIFLVNLPIGLLALLATVRRVDESRAPHARPLDGAGLVTFTCALLALVYGFIAAGERGWGDPVVPGSLALAAALAIAFVLIEKRTAEPMFDLSLLRTPTFLGGSIAAFTMNGSLFAMLLYLVLYLQEDQEFSALETGVRLLLVSGFTMVVATVSGRLSGRVPVRGLIGPGLLLVGVGLLAMSGLDAGSSWTRLIPGLILCGIGSGLVNPPLASTAVGVVPVQHSGMASGFNNTCRQVGIAVGIAGYGSLFTARLRDGLTDHLADRAGLAEHAGHLADAVHDGRAATVVASLPGPDRVAATQAIHAAFAEALDTLFVVSGAVAVFGAVGAVLLIRSRDFLPTRPETGTLLSEGTTAPVG</sequence>
<proteinExistence type="predicted"/>
<dbReference type="InterPro" id="IPR011701">
    <property type="entry name" value="MFS"/>
</dbReference>
<evidence type="ECO:0000256" key="4">
    <source>
        <dbReference type="ARBA" id="ARBA00022692"/>
    </source>
</evidence>
<keyword evidence="3" id="KW-1003">Cell membrane</keyword>
<evidence type="ECO:0000256" key="1">
    <source>
        <dbReference type="ARBA" id="ARBA00004651"/>
    </source>
</evidence>
<comment type="caution">
    <text evidence="9">The sequence shown here is derived from an EMBL/GenBank/DDBJ whole genome shotgun (WGS) entry which is preliminary data.</text>
</comment>
<keyword evidence="5 7" id="KW-1133">Transmembrane helix</keyword>
<reference evidence="9 10" key="1">
    <citation type="submission" date="2024-06" db="EMBL/GenBank/DDBJ databases">
        <title>The Natural Products Discovery Center: Release of the First 8490 Sequenced Strains for Exploring Actinobacteria Biosynthetic Diversity.</title>
        <authorList>
            <person name="Kalkreuter E."/>
            <person name="Kautsar S.A."/>
            <person name="Yang D."/>
            <person name="Bader C.D."/>
            <person name="Teijaro C.N."/>
            <person name="Fluegel L."/>
            <person name="Davis C.M."/>
            <person name="Simpson J.R."/>
            <person name="Lauterbach L."/>
            <person name="Steele A.D."/>
            <person name="Gui C."/>
            <person name="Meng S."/>
            <person name="Li G."/>
            <person name="Viehrig K."/>
            <person name="Ye F."/>
            <person name="Su P."/>
            <person name="Kiefer A.F."/>
            <person name="Nichols A."/>
            <person name="Cepeda A.J."/>
            <person name="Yan W."/>
            <person name="Fan B."/>
            <person name="Jiang Y."/>
            <person name="Adhikari A."/>
            <person name="Zheng C.-J."/>
            <person name="Schuster L."/>
            <person name="Cowan T.M."/>
            <person name="Smanski M.J."/>
            <person name="Chevrette M.G."/>
            <person name="De Carvalho L.P.S."/>
            <person name="Shen B."/>
        </authorList>
    </citation>
    <scope>NUCLEOTIDE SEQUENCE [LARGE SCALE GENOMIC DNA]</scope>
    <source>
        <strain evidence="9 10">NPDC019708</strain>
    </source>
</reference>
<feature type="transmembrane region" description="Helical" evidence="7">
    <location>
        <begin position="105"/>
        <end position="125"/>
    </location>
</feature>
<feature type="transmembrane region" description="Helical" evidence="7">
    <location>
        <begin position="132"/>
        <end position="153"/>
    </location>
</feature>
<feature type="transmembrane region" description="Helical" evidence="7">
    <location>
        <begin position="224"/>
        <end position="241"/>
    </location>
</feature>
<dbReference type="SUPFAM" id="SSF103473">
    <property type="entry name" value="MFS general substrate transporter"/>
    <property type="match status" value="1"/>
</dbReference>
<name>A0ABV2WLC5_9NOCA</name>
<dbReference type="EMBL" id="JBEYBF010000003">
    <property type="protein sequence ID" value="MEU1951686.1"/>
    <property type="molecule type" value="Genomic_DNA"/>
</dbReference>
<evidence type="ECO:0000256" key="5">
    <source>
        <dbReference type="ARBA" id="ARBA00022989"/>
    </source>
</evidence>
<organism evidence="9 10">
    <name type="scientific">Nocardia rhamnosiphila</name>
    <dbReference type="NCBI Taxonomy" id="426716"/>
    <lineage>
        <taxon>Bacteria</taxon>
        <taxon>Bacillati</taxon>
        <taxon>Actinomycetota</taxon>
        <taxon>Actinomycetes</taxon>
        <taxon>Mycobacteriales</taxon>
        <taxon>Nocardiaceae</taxon>
        <taxon>Nocardia</taxon>
    </lineage>
</organism>
<feature type="transmembrane region" description="Helical" evidence="7">
    <location>
        <begin position="77"/>
        <end position="99"/>
    </location>
</feature>
<evidence type="ECO:0000256" key="2">
    <source>
        <dbReference type="ARBA" id="ARBA00022448"/>
    </source>
</evidence>
<evidence type="ECO:0000256" key="3">
    <source>
        <dbReference type="ARBA" id="ARBA00022475"/>
    </source>
</evidence>
<feature type="transmembrane region" description="Helical" evidence="7">
    <location>
        <begin position="7"/>
        <end position="29"/>
    </location>
</feature>
<keyword evidence="6 7" id="KW-0472">Membrane</keyword>
<keyword evidence="4 7" id="KW-0812">Transmembrane</keyword>
<feature type="transmembrane region" description="Helical" evidence="7">
    <location>
        <begin position="190"/>
        <end position="212"/>
    </location>
</feature>
<dbReference type="InterPro" id="IPR036259">
    <property type="entry name" value="MFS_trans_sf"/>
</dbReference>
<dbReference type="NCBIfam" id="TIGR00711">
    <property type="entry name" value="efflux_EmrB"/>
    <property type="match status" value="1"/>
</dbReference>
<feature type="transmembrane region" description="Helical" evidence="7">
    <location>
        <begin position="261"/>
        <end position="285"/>
    </location>
</feature>
<feature type="transmembrane region" description="Helical" evidence="7">
    <location>
        <begin position="326"/>
        <end position="344"/>
    </location>
</feature>
<dbReference type="InterPro" id="IPR004638">
    <property type="entry name" value="EmrB-like"/>
</dbReference>
<keyword evidence="2" id="KW-0813">Transport</keyword>
<feature type="transmembrane region" description="Helical" evidence="7">
    <location>
        <begin position="297"/>
        <end position="314"/>
    </location>
</feature>
<dbReference type="CDD" id="cd17321">
    <property type="entry name" value="MFS_MMR_MDR_like"/>
    <property type="match status" value="1"/>
</dbReference>
<feature type="transmembrane region" description="Helical" evidence="7">
    <location>
        <begin position="474"/>
        <end position="493"/>
    </location>
</feature>
<dbReference type="PROSITE" id="PS50850">
    <property type="entry name" value="MFS"/>
    <property type="match status" value="1"/>
</dbReference>
<evidence type="ECO:0000259" key="8">
    <source>
        <dbReference type="PROSITE" id="PS50850"/>
    </source>
</evidence>
<dbReference type="PANTHER" id="PTHR42718:SF49">
    <property type="entry name" value="EXPORT PROTEIN"/>
    <property type="match status" value="1"/>
</dbReference>
<dbReference type="Gene3D" id="1.20.1250.20">
    <property type="entry name" value="MFS general substrate transporter like domains"/>
    <property type="match status" value="1"/>
</dbReference>
<feature type="transmembrane region" description="Helical" evidence="7">
    <location>
        <begin position="49"/>
        <end position="65"/>
    </location>
</feature>
<gene>
    <name evidence="9" type="ORF">ABZ510_07470</name>
</gene>
<dbReference type="Proteomes" id="UP001550628">
    <property type="component" value="Unassembled WGS sequence"/>
</dbReference>
<comment type="subcellular location">
    <subcellularLocation>
        <location evidence="1">Cell membrane</location>
        <topology evidence="1">Multi-pass membrane protein</topology>
    </subcellularLocation>
</comment>
<evidence type="ECO:0000313" key="10">
    <source>
        <dbReference type="Proteomes" id="UP001550628"/>
    </source>
</evidence>
<dbReference type="InterPro" id="IPR020846">
    <property type="entry name" value="MFS_dom"/>
</dbReference>
<dbReference type="Pfam" id="PF07690">
    <property type="entry name" value="MFS_1"/>
    <property type="match status" value="1"/>
</dbReference>
<feature type="domain" description="Major facilitator superfamily (MFS) profile" evidence="8">
    <location>
        <begin position="7"/>
        <end position="497"/>
    </location>
</feature>
<evidence type="ECO:0000313" key="9">
    <source>
        <dbReference type="EMBL" id="MEU1951686.1"/>
    </source>
</evidence>
<dbReference type="PANTHER" id="PTHR42718">
    <property type="entry name" value="MAJOR FACILITATOR SUPERFAMILY MULTIDRUG TRANSPORTER MFSC"/>
    <property type="match status" value="1"/>
</dbReference>
<dbReference type="PRINTS" id="PR01036">
    <property type="entry name" value="TCRTETB"/>
</dbReference>